<accession>A0A5B7E0Z9</accession>
<keyword evidence="2" id="KW-1185">Reference proteome</keyword>
<reference evidence="1 2" key="1">
    <citation type="submission" date="2019-05" db="EMBL/GenBank/DDBJ databases">
        <title>Another draft genome of Portunus trituberculatus and its Hox gene families provides insights of decapod evolution.</title>
        <authorList>
            <person name="Jeong J.-H."/>
            <person name="Song I."/>
            <person name="Kim S."/>
            <person name="Choi T."/>
            <person name="Kim D."/>
            <person name="Ryu S."/>
            <person name="Kim W."/>
        </authorList>
    </citation>
    <scope>NUCLEOTIDE SEQUENCE [LARGE SCALE GENOMIC DNA]</scope>
    <source>
        <tissue evidence="1">Muscle</tissue>
    </source>
</reference>
<sequence length="135" mass="14935">MRALGPRGLQAHGFESCPRSECRLGFLTLERCPRIDLTDLPLSTLHSPTTRRCRVTSVIPRCQTSAVSTHTTLRPHKPPRHPLFHRHAISFHTILHTVSPSSVIYSSLLTLKYDAPPATCIPPNPVSATQQASVQ</sequence>
<organism evidence="1 2">
    <name type="scientific">Portunus trituberculatus</name>
    <name type="common">Swimming crab</name>
    <name type="synonym">Neptunus trituberculatus</name>
    <dbReference type="NCBI Taxonomy" id="210409"/>
    <lineage>
        <taxon>Eukaryota</taxon>
        <taxon>Metazoa</taxon>
        <taxon>Ecdysozoa</taxon>
        <taxon>Arthropoda</taxon>
        <taxon>Crustacea</taxon>
        <taxon>Multicrustacea</taxon>
        <taxon>Malacostraca</taxon>
        <taxon>Eumalacostraca</taxon>
        <taxon>Eucarida</taxon>
        <taxon>Decapoda</taxon>
        <taxon>Pleocyemata</taxon>
        <taxon>Brachyura</taxon>
        <taxon>Eubrachyura</taxon>
        <taxon>Portunoidea</taxon>
        <taxon>Portunidae</taxon>
        <taxon>Portuninae</taxon>
        <taxon>Portunus</taxon>
    </lineage>
</organism>
<evidence type="ECO:0000313" key="1">
    <source>
        <dbReference type="EMBL" id="MPC27570.1"/>
    </source>
</evidence>
<gene>
    <name evidence="1" type="ORF">E2C01_020745</name>
</gene>
<proteinExistence type="predicted"/>
<evidence type="ECO:0000313" key="2">
    <source>
        <dbReference type="Proteomes" id="UP000324222"/>
    </source>
</evidence>
<protein>
    <submittedName>
        <fullName evidence="1">Uncharacterized protein</fullName>
    </submittedName>
</protein>
<dbReference type="AlphaFoldDB" id="A0A5B7E0Z9"/>
<dbReference type="Proteomes" id="UP000324222">
    <property type="component" value="Unassembled WGS sequence"/>
</dbReference>
<name>A0A5B7E0Z9_PORTR</name>
<dbReference type="EMBL" id="VSRR010001769">
    <property type="protein sequence ID" value="MPC27570.1"/>
    <property type="molecule type" value="Genomic_DNA"/>
</dbReference>
<comment type="caution">
    <text evidence="1">The sequence shown here is derived from an EMBL/GenBank/DDBJ whole genome shotgun (WGS) entry which is preliminary data.</text>
</comment>